<dbReference type="SUPFAM" id="SSF54117">
    <property type="entry name" value="Interleukin 8-like chemokines"/>
    <property type="match status" value="1"/>
</dbReference>
<organism evidence="1">
    <name type="scientific">Rhesus cytomegalovirus (strain 68-1)</name>
    <name type="common">RhCMV</name>
    <dbReference type="NCBI Taxonomy" id="47929"/>
    <lineage>
        <taxon>Viruses</taxon>
        <taxon>Duplodnaviria</taxon>
        <taxon>Heunggongvirae</taxon>
        <taxon>Peploviricota</taxon>
        <taxon>Herviviricetes</taxon>
        <taxon>Herpesvirales</taxon>
        <taxon>Orthoherpesviridae</taxon>
        <taxon>Betaherpesvirinae</taxon>
        <taxon>Cytomegalovirus</taxon>
        <taxon>Cytomegalovirus macacinebeta3</taxon>
    </lineage>
</organism>
<sequence length="114" mass="12960">MSNLRVTIGAIFFICIMLSGFSDSWGSELRCRCVKYYYGIPWTVTCVYLEPRSIACNHHELIVYDGSIKKTCVRVANPSAFKNVNKVAWFIVKREGQGNQLKLKRHNGSCSVVH</sequence>
<evidence type="ECO:0000313" key="1">
    <source>
        <dbReference type="EMBL" id="ABS84091.1"/>
    </source>
</evidence>
<dbReference type="EMBL" id="EU003822">
    <property type="protein sequence ID" value="ABS84091.1"/>
    <property type="molecule type" value="Genomic_DNA"/>
</dbReference>
<dbReference type="GO" id="GO:0005576">
    <property type="term" value="C:extracellular region"/>
    <property type="evidence" value="ECO:0007669"/>
    <property type="project" value="InterPro"/>
</dbReference>
<gene>
    <name evidence="1" type="ORF">Rhul146</name>
</gene>
<protein>
    <submittedName>
        <fullName evidence="1">RhUL146</fullName>
    </submittedName>
</protein>
<dbReference type="InterPro" id="IPR036048">
    <property type="entry name" value="Interleukin_8-like_sf"/>
</dbReference>
<dbReference type="GO" id="GO:0006955">
    <property type="term" value="P:immune response"/>
    <property type="evidence" value="ECO:0007669"/>
    <property type="project" value="InterPro"/>
</dbReference>
<accession>A7LCF8</accession>
<dbReference type="GO" id="GO:0008009">
    <property type="term" value="F:chemokine activity"/>
    <property type="evidence" value="ECO:0007669"/>
    <property type="project" value="InterPro"/>
</dbReference>
<proteinExistence type="predicted"/>
<name>A7LCF8_RHCM6</name>
<organismHost>
    <name type="scientific">Macaca mulatta</name>
    <name type="common">Rhesus macaque</name>
    <dbReference type="NCBI Taxonomy" id="9544"/>
</organismHost>
<reference evidence="1" key="1">
    <citation type="journal article" date="2008" name="Virology">
        <title>Protein coding content of the UL)b' region of wild-type rhesus cytomegalovirus.</title>
        <authorList>
            <person name="Oxford K.L."/>
            <person name="Eberhardt M.K."/>
            <person name="Yang K.W."/>
            <person name="Strelow L."/>
            <person name="Kelly S."/>
            <person name="Zhou S.S."/>
            <person name="Barry P.A."/>
        </authorList>
    </citation>
    <scope>NUCLEOTIDE SEQUENCE</scope>
    <source>
        <strain evidence="1">Wild-type</strain>
    </source>
</reference>